<dbReference type="InterPro" id="IPR001227">
    <property type="entry name" value="Ac_transferase_dom_sf"/>
</dbReference>
<dbReference type="SUPFAM" id="SSF47336">
    <property type="entry name" value="ACP-like"/>
    <property type="match status" value="1"/>
</dbReference>
<accession>A0AAF0A1E7</accession>
<dbReference type="InterPro" id="IPR020806">
    <property type="entry name" value="PKS_PP-bd"/>
</dbReference>
<dbReference type="InterPro" id="IPR016036">
    <property type="entry name" value="Malonyl_transacylase_ACP-bd"/>
</dbReference>
<dbReference type="Proteomes" id="UP001218638">
    <property type="component" value="Chromosome"/>
</dbReference>
<dbReference type="InterPro" id="IPR014031">
    <property type="entry name" value="Ketoacyl_synth_C"/>
</dbReference>
<protein>
    <submittedName>
        <fullName evidence="7">SDR family NAD(P)-dependent oxidoreductase</fullName>
    </submittedName>
</protein>
<dbReference type="InterPro" id="IPR013968">
    <property type="entry name" value="PKS_KR"/>
</dbReference>
<reference evidence="7" key="1">
    <citation type="submission" date="2023-03" db="EMBL/GenBank/DDBJ databases">
        <title>Lomoglobus Profundus gen. nov., sp. nov., a novel member of the phylum Verrucomicrobia, isolated from deep-marine sediment of South China Sea.</title>
        <authorList>
            <person name="Ahmad T."/>
            <person name="Ishaq S.E."/>
            <person name="Wang F."/>
        </authorList>
    </citation>
    <scope>NUCLEOTIDE SEQUENCE</scope>
    <source>
        <strain evidence="7">LMO-M01</strain>
    </source>
</reference>
<dbReference type="InterPro" id="IPR016039">
    <property type="entry name" value="Thiolase-like"/>
</dbReference>
<evidence type="ECO:0000313" key="7">
    <source>
        <dbReference type="EMBL" id="WED65713.1"/>
    </source>
</evidence>
<dbReference type="Gene3D" id="3.30.70.3290">
    <property type="match status" value="1"/>
</dbReference>
<dbReference type="InterPro" id="IPR036736">
    <property type="entry name" value="ACP-like_sf"/>
</dbReference>
<evidence type="ECO:0000256" key="1">
    <source>
        <dbReference type="ARBA" id="ARBA00022450"/>
    </source>
</evidence>
<evidence type="ECO:0000259" key="6">
    <source>
        <dbReference type="PROSITE" id="PS52004"/>
    </source>
</evidence>
<dbReference type="InterPro" id="IPR036291">
    <property type="entry name" value="NAD(P)-bd_dom_sf"/>
</dbReference>
<dbReference type="CDD" id="cd00833">
    <property type="entry name" value="PKS"/>
    <property type="match status" value="1"/>
</dbReference>
<dbReference type="Pfam" id="PF00698">
    <property type="entry name" value="Acyl_transf_1"/>
    <property type="match status" value="1"/>
</dbReference>
<dbReference type="InterPro" id="IPR016035">
    <property type="entry name" value="Acyl_Trfase/lysoPLipase"/>
</dbReference>
<proteinExistence type="predicted"/>
<dbReference type="Pfam" id="PF02801">
    <property type="entry name" value="Ketoacyl-synt_C"/>
    <property type="match status" value="1"/>
</dbReference>
<dbReference type="Pfam" id="PF00550">
    <property type="entry name" value="PP-binding"/>
    <property type="match status" value="1"/>
</dbReference>
<dbReference type="GO" id="GO:0006633">
    <property type="term" value="P:fatty acid biosynthetic process"/>
    <property type="evidence" value="ECO:0007669"/>
    <property type="project" value="TreeGrafter"/>
</dbReference>
<dbReference type="SUPFAM" id="SSF55048">
    <property type="entry name" value="Probable ACP-binding domain of malonyl-CoA ACP transacylase"/>
    <property type="match status" value="1"/>
</dbReference>
<dbReference type="SMART" id="SM00823">
    <property type="entry name" value="PKS_PP"/>
    <property type="match status" value="1"/>
</dbReference>
<dbReference type="InterPro" id="IPR014030">
    <property type="entry name" value="Ketoacyl_synth_N"/>
</dbReference>
<dbReference type="PANTHER" id="PTHR43775">
    <property type="entry name" value="FATTY ACID SYNTHASE"/>
    <property type="match status" value="1"/>
</dbReference>
<keyword evidence="2" id="KW-0597">Phosphoprotein</keyword>
<evidence type="ECO:0000256" key="3">
    <source>
        <dbReference type="ARBA" id="ARBA00022679"/>
    </source>
</evidence>
<dbReference type="KEGG" id="slom:PXH66_02485"/>
<comment type="function">
    <text evidence="4">Involved in production of the polyketide antibiotic thailandamide.</text>
</comment>
<gene>
    <name evidence="7" type="ORF">PXH66_02485</name>
</gene>
<dbReference type="InterPro" id="IPR020841">
    <property type="entry name" value="PKS_Beta-ketoAc_synthase_dom"/>
</dbReference>
<dbReference type="RefSeq" id="WP_330930243.1">
    <property type="nucleotide sequence ID" value="NZ_CP119075.1"/>
</dbReference>
<dbReference type="InterPro" id="IPR057326">
    <property type="entry name" value="KR_dom"/>
</dbReference>
<dbReference type="SUPFAM" id="SSF53901">
    <property type="entry name" value="Thiolase-like"/>
    <property type="match status" value="1"/>
</dbReference>
<dbReference type="Gene3D" id="3.40.47.10">
    <property type="match status" value="1"/>
</dbReference>
<dbReference type="InterPro" id="IPR014043">
    <property type="entry name" value="Acyl_transferase_dom"/>
</dbReference>
<dbReference type="PROSITE" id="PS00012">
    <property type="entry name" value="PHOSPHOPANTETHEINE"/>
    <property type="match status" value="1"/>
</dbReference>
<dbReference type="Gene3D" id="1.10.1200.10">
    <property type="entry name" value="ACP-like"/>
    <property type="match status" value="1"/>
</dbReference>
<name>A0AAF0A1E7_9BACT</name>
<evidence type="ECO:0000256" key="2">
    <source>
        <dbReference type="ARBA" id="ARBA00022553"/>
    </source>
</evidence>
<dbReference type="PROSITE" id="PS50075">
    <property type="entry name" value="CARRIER"/>
    <property type="match status" value="1"/>
</dbReference>
<dbReference type="InterPro" id="IPR032821">
    <property type="entry name" value="PKS_assoc"/>
</dbReference>
<dbReference type="Pfam" id="PF00109">
    <property type="entry name" value="ketoacyl-synt"/>
    <property type="match status" value="1"/>
</dbReference>
<dbReference type="SUPFAM" id="SSF52151">
    <property type="entry name" value="FabD/lysophospholipase-like"/>
    <property type="match status" value="1"/>
</dbReference>
<dbReference type="InterPro" id="IPR050091">
    <property type="entry name" value="PKS_NRPS_Biosynth_Enz"/>
</dbReference>
<dbReference type="Pfam" id="PF16197">
    <property type="entry name" value="KAsynt_C_assoc"/>
    <property type="match status" value="1"/>
</dbReference>
<dbReference type="SMART" id="SM00822">
    <property type="entry name" value="PKS_KR"/>
    <property type="match status" value="1"/>
</dbReference>
<feature type="domain" description="Ketosynthase family 3 (KS3)" evidence="6">
    <location>
        <begin position="34"/>
        <end position="460"/>
    </location>
</feature>
<dbReference type="SMART" id="SM01294">
    <property type="entry name" value="PKS_PP_betabranch"/>
    <property type="match status" value="1"/>
</dbReference>
<dbReference type="InterPro" id="IPR009081">
    <property type="entry name" value="PP-bd_ACP"/>
</dbReference>
<dbReference type="InterPro" id="IPR006162">
    <property type="entry name" value="Ppantetheine_attach_site"/>
</dbReference>
<sequence>MAASSSSSDQLRRAVEAIRQLKARLAAAEQANAACPVAIVGLGVRFPGGATTPDKLWQMLHDGVDAVGDVPANRWDAQAFYDPDPAAPGKIVSRRGGFLDDVEHFDPRHFGLAPTEAPHLDPQHRLLLETAWEALEHAGLAPDRLAGRAAGVFIGIASSDYAQRLFGRGLESIDPYVGSGNAHSVAAGRIAYTLGLHGPAVAIDTACSSSLVATHLACQSLRTGECELALTGGANLLLSPTISVNHSRAQMLSPDGRCKAFGAAADGFGRAEGCGVIVLKRLADATRDGDRVLAVIRGSATNQDGRTSGLTVPNGQAQQAVIRAAQKQAGVNPHDIDYLEAHGTGTSLGDPIEAHALGAVFSERPSDQPLWVGSIKSNFGHSEAAAGIAGIIKVVLALAHEEVPPHLHAAPASPRIDWNALPLRIVSAPRPWPRTAARARLAGVSSFGFGGTNAHIVLGESPESTHPAEANEPADLLPLSARTPAALARIAADWATYLESHDTTWSDLCHTAAVGRAAWSHRALVPAPAARNHLRSLAQGEPASDVTVRTVETRPRIAFLFSGQGSLAPEIGLALRNHVPAFAEAFAAAAGIVERRAGWDVAAVLADPSRLSRTEYGQVTLFCLSYALARTWQAWGVEPDMVLGHSVGEYAAACVAGVFSLDAALELLIARATGMGELGETGAMVAVSAAASEVEPEARAAGVEIGAFNAPRQVVLTGAREAVTACAASLAQAGHRTVPLGVRQGYHSAEMEPMISAFQAAAERIAFQPADRQFISSVTGASDQGAVSTTAYWVDQIRRPVRWTSAIETLRTEKADIIIEVGPRGLLSALGQQTWSDHGPVWLTSLRGKPGENEAASLRTSAAHAWVNGSAIDWTAVQRGRIRRRLALPTYPFERQRYWCEEAPPLAPAYTLRETPIDVDPTPPPEAVTWHIIGDAPALVKSLKTSEAVVVCHDASASPLVLQTHLVATNATPVKVVVVSTTPQVSLWVGAAKALALEFRELWRGLVIIDSTTSLSDVRSTWTKPSTTPVSRFVDSGLKAPQLQIETLAPATWTARSEDTYLITGGLGALGQQVAGWLIDRGARSLALLGRTPPTKTIEAQLDAWRAVGVDVLTLAADVTDRPALTAALARLEKPLRGVFHVAGVPAYQLFGDIDPATWRQTIDAKVTGARLLDELTREQPIDVFVLFSSIASVWGSQGQAHYAAANQALDDLALRRRETGRPALAVNWGPWGGGGMATAAVAAQLGSIGVRLLSAPVALATLGAALRTDHAQIIVADIDWERFRPVYELHGATHLLAKLPGSPLAKAPTHTDQCATLAERLAGLEPAKRHEAAVVHVQALVGRVLKLPLQEVTPPHTGFADLGVDSLMAVQLRRQLSADLAIDLAATLIFDHPDCDRLARHLVDCFDQTQTAPTMDAVPTESDPDDETAAEAELARKLEQLGL</sequence>
<dbReference type="Gene3D" id="3.40.366.10">
    <property type="entry name" value="Malonyl-Coenzyme A Acyl Carrier Protein, domain 2"/>
    <property type="match status" value="1"/>
</dbReference>
<keyword evidence="8" id="KW-1185">Reference proteome</keyword>
<evidence type="ECO:0000259" key="5">
    <source>
        <dbReference type="PROSITE" id="PS50075"/>
    </source>
</evidence>
<dbReference type="Gene3D" id="3.40.50.720">
    <property type="entry name" value="NAD(P)-binding Rossmann-like Domain"/>
    <property type="match status" value="1"/>
</dbReference>
<dbReference type="Pfam" id="PF08659">
    <property type="entry name" value="KR"/>
    <property type="match status" value="1"/>
</dbReference>
<dbReference type="GO" id="GO:0031177">
    <property type="term" value="F:phosphopantetheine binding"/>
    <property type="evidence" value="ECO:0007669"/>
    <property type="project" value="InterPro"/>
</dbReference>
<dbReference type="GO" id="GO:0004312">
    <property type="term" value="F:fatty acid synthase activity"/>
    <property type="evidence" value="ECO:0007669"/>
    <property type="project" value="TreeGrafter"/>
</dbReference>
<keyword evidence="1" id="KW-0596">Phosphopantetheine</keyword>
<dbReference type="EMBL" id="CP119075">
    <property type="protein sequence ID" value="WED65713.1"/>
    <property type="molecule type" value="Genomic_DNA"/>
</dbReference>
<dbReference type="SMART" id="SM00827">
    <property type="entry name" value="PKS_AT"/>
    <property type="match status" value="1"/>
</dbReference>
<keyword evidence="3" id="KW-0808">Transferase</keyword>
<dbReference type="SUPFAM" id="SSF51735">
    <property type="entry name" value="NAD(P)-binding Rossmann-fold domains"/>
    <property type="match status" value="1"/>
</dbReference>
<dbReference type="PROSITE" id="PS52004">
    <property type="entry name" value="KS3_2"/>
    <property type="match status" value="1"/>
</dbReference>
<organism evidence="7 8">
    <name type="scientific">Synoicihabitans lomoniglobus</name>
    <dbReference type="NCBI Taxonomy" id="2909285"/>
    <lineage>
        <taxon>Bacteria</taxon>
        <taxon>Pseudomonadati</taxon>
        <taxon>Verrucomicrobiota</taxon>
        <taxon>Opitutia</taxon>
        <taxon>Opitutales</taxon>
        <taxon>Opitutaceae</taxon>
        <taxon>Synoicihabitans</taxon>
    </lineage>
</organism>
<dbReference type="PANTHER" id="PTHR43775:SF51">
    <property type="entry name" value="INACTIVE PHENOLPHTHIOCEROL SYNTHESIS POLYKETIDE SYNTHASE TYPE I PKS1-RELATED"/>
    <property type="match status" value="1"/>
</dbReference>
<dbReference type="FunFam" id="3.40.47.10:FF:000019">
    <property type="entry name" value="Polyketide synthase type I"/>
    <property type="match status" value="1"/>
</dbReference>
<evidence type="ECO:0000256" key="4">
    <source>
        <dbReference type="ARBA" id="ARBA00054155"/>
    </source>
</evidence>
<evidence type="ECO:0000313" key="8">
    <source>
        <dbReference type="Proteomes" id="UP001218638"/>
    </source>
</evidence>
<feature type="domain" description="Carrier" evidence="5">
    <location>
        <begin position="1332"/>
        <end position="1407"/>
    </location>
</feature>
<dbReference type="SMART" id="SM00825">
    <property type="entry name" value="PKS_KS"/>
    <property type="match status" value="1"/>
</dbReference>